<dbReference type="InterPro" id="IPR027275">
    <property type="entry name" value="PRC-brl_dom"/>
</dbReference>
<dbReference type="GO" id="GO:0019684">
    <property type="term" value="P:photosynthesis, light reaction"/>
    <property type="evidence" value="ECO:0007669"/>
    <property type="project" value="InterPro"/>
</dbReference>
<comment type="caution">
    <text evidence="3">The sequence shown here is derived from an EMBL/GenBank/DDBJ whole genome shotgun (WGS) entry which is preliminary data.</text>
</comment>
<dbReference type="RefSeq" id="WP_129968662.1">
    <property type="nucleotide sequence ID" value="NZ_JACCEW010000002.1"/>
</dbReference>
<reference evidence="3 4" key="1">
    <citation type="submission" date="2020-07" db="EMBL/GenBank/DDBJ databases">
        <title>Taxonomic revisions and descriptions of new bacterial species based on genomic comparisons in the high-G+C-content subgroup of the family Alcaligenaceae.</title>
        <authorList>
            <person name="Szabo A."/>
            <person name="Felfoldi T."/>
        </authorList>
    </citation>
    <scope>NUCLEOTIDE SEQUENCE [LARGE SCALE GENOMIC DNA]</scope>
    <source>
        <strain evidence="3 4">DSM 25264</strain>
    </source>
</reference>
<feature type="domain" description="PRC-barrel" evidence="2">
    <location>
        <begin position="5"/>
        <end position="76"/>
    </location>
</feature>
<protein>
    <submittedName>
        <fullName evidence="3">PRC-barrel domain-containing protein</fullName>
    </submittedName>
</protein>
<dbReference type="AlphaFoldDB" id="A0A853F9R6"/>
<feature type="region of interest" description="Disordered" evidence="1">
    <location>
        <begin position="124"/>
        <end position="147"/>
    </location>
</feature>
<evidence type="ECO:0000313" key="4">
    <source>
        <dbReference type="Proteomes" id="UP000580517"/>
    </source>
</evidence>
<dbReference type="InterPro" id="IPR014747">
    <property type="entry name" value="Bac_photo_RC_H_C"/>
</dbReference>
<dbReference type="OrthoDB" id="9793882at2"/>
<dbReference type="Gene3D" id="3.90.50.10">
    <property type="entry name" value="Photosynthetic Reaction Center, subunit H, domain 2"/>
    <property type="match status" value="2"/>
</dbReference>
<keyword evidence="4" id="KW-1185">Reference proteome</keyword>
<evidence type="ECO:0000259" key="2">
    <source>
        <dbReference type="Pfam" id="PF05239"/>
    </source>
</evidence>
<dbReference type="Pfam" id="PF05239">
    <property type="entry name" value="PRC"/>
    <property type="match status" value="2"/>
</dbReference>
<organism evidence="3 4">
    <name type="scientific">Allopusillimonas soli</name>
    <dbReference type="NCBI Taxonomy" id="659016"/>
    <lineage>
        <taxon>Bacteria</taxon>
        <taxon>Pseudomonadati</taxon>
        <taxon>Pseudomonadota</taxon>
        <taxon>Betaproteobacteria</taxon>
        <taxon>Burkholderiales</taxon>
        <taxon>Alcaligenaceae</taxon>
        <taxon>Allopusillimonas</taxon>
    </lineage>
</organism>
<gene>
    <name evidence="3" type="ORF">H0A68_07510</name>
</gene>
<dbReference type="EMBL" id="JACCEW010000002">
    <property type="protein sequence ID" value="NYT36717.1"/>
    <property type="molecule type" value="Genomic_DNA"/>
</dbReference>
<evidence type="ECO:0000313" key="3">
    <source>
        <dbReference type="EMBL" id="NYT36717.1"/>
    </source>
</evidence>
<feature type="domain" description="PRC-barrel" evidence="2">
    <location>
        <begin position="166"/>
        <end position="212"/>
    </location>
</feature>
<accession>A0A853F9R6</accession>
<dbReference type="GO" id="GO:0030077">
    <property type="term" value="C:plasma membrane light-harvesting complex"/>
    <property type="evidence" value="ECO:0007669"/>
    <property type="project" value="InterPro"/>
</dbReference>
<evidence type="ECO:0000256" key="1">
    <source>
        <dbReference type="SAM" id="MobiDB-lite"/>
    </source>
</evidence>
<sequence length="259" mass="29461">MLRNVNTIKGYAIQATDDELGRVREVYFDDEQWGVRYLVVATGPWLMGRSVLISPYAIQGIDEDGERIRVSLTSEQVKNSPDIDTDKPVSRQLESEFSTYYGYDNYWTGPYLWGAGGYPVLPLPESASVPPPDAQQESAARPAGNEEDVHLRSSAAVSGYHIAGTDGDVGHVEDFIFDDEAWVVRYLLVDTRNWWPGGKHVLLSTDWVERVDWTDSRVQTGLTQEQIKNSPEYAGDQAVDRDYEKRLHEHYRRPGYWDV</sequence>
<dbReference type="SUPFAM" id="SSF50346">
    <property type="entry name" value="PRC-barrel domain"/>
    <property type="match status" value="2"/>
</dbReference>
<proteinExistence type="predicted"/>
<dbReference type="InterPro" id="IPR011033">
    <property type="entry name" value="PRC_barrel-like_sf"/>
</dbReference>
<name>A0A853F9R6_9BURK</name>
<dbReference type="Proteomes" id="UP000580517">
    <property type="component" value="Unassembled WGS sequence"/>
</dbReference>